<gene>
    <name evidence="1" type="ORF">WA026_011790</name>
</gene>
<keyword evidence="2" id="KW-1185">Reference proteome</keyword>
<evidence type="ECO:0000313" key="2">
    <source>
        <dbReference type="Proteomes" id="UP001431783"/>
    </source>
</evidence>
<dbReference type="EMBL" id="JARQZJ010000065">
    <property type="protein sequence ID" value="KAK9880554.1"/>
    <property type="molecule type" value="Genomic_DNA"/>
</dbReference>
<name>A0AAW1UIQ0_9CUCU</name>
<comment type="caution">
    <text evidence="1">The sequence shown here is derived from an EMBL/GenBank/DDBJ whole genome shotgun (WGS) entry which is preliminary data.</text>
</comment>
<proteinExistence type="predicted"/>
<reference evidence="1 2" key="1">
    <citation type="submission" date="2023-03" db="EMBL/GenBank/DDBJ databases">
        <title>Genome insight into feeding habits of ladybird beetles.</title>
        <authorList>
            <person name="Li H.-S."/>
            <person name="Huang Y.-H."/>
            <person name="Pang H."/>
        </authorList>
    </citation>
    <scope>NUCLEOTIDE SEQUENCE [LARGE SCALE GENOMIC DNA]</scope>
    <source>
        <strain evidence="1">SYSU_2023b</strain>
        <tissue evidence="1">Whole body</tissue>
    </source>
</reference>
<sequence>MSSSPIEMKILFSGCTERSRRYSYNAPKATASARSGCGWGNCELLDMVISPLEAAHVGDTTAAIFQHISQEKCKPTKWLPFNKKSRIKRSLPVRRLFLFYTNYNINEDICINQYITNGCPLGI</sequence>
<dbReference type="Proteomes" id="UP001431783">
    <property type="component" value="Unassembled WGS sequence"/>
</dbReference>
<evidence type="ECO:0000313" key="1">
    <source>
        <dbReference type="EMBL" id="KAK9880554.1"/>
    </source>
</evidence>
<dbReference type="AlphaFoldDB" id="A0AAW1UIQ0"/>
<protein>
    <submittedName>
        <fullName evidence="1">Uncharacterized protein</fullName>
    </submittedName>
</protein>
<accession>A0AAW1UIQ0</accession>
<organism evidence="1 2">
    <name type="scientific">Henosepilachna vigintioctopunctata</name>
    <dbReference type="NCBI Taxonomy" id="420089"/>
    <lineage>
        <taxon>Eukaryota</taxon>
        <taxon>Metazoa</taxon>
        <taxon>Ecdysozoa</taxon>
        <taxon>Arthropoda</taxon>
        <taxon>Hexapoda</taxon>
        <taxon>Insecta</taxon>
        <taxon>Pterygota</taxon>
        <taxon>Neoptera</taxon>
        <taxon>Endopterygota</taxon>
        <taxon>Coleoptera</taxon>
        <taxon>Polyphaga</taxon>
        <taxon>Cucujiformia</taxon>
        <taxon>Coccinelloidea</taxon>
        <taxon>Coccinellidae</taxon>
        <taxon>Epilachninae</taxon>
        <taxon>Epilachnini</taxon>
        <taxon>Henosepilachna</taxon>
    </lineage>
</organism>